<dbReference type="Proteomes" id="UP000601435">
    <property type="component" value="Unassembled WGS sequence"/>
</dbReference>
<gene>
    <name evidence="1" type="ORF">SNEC2469_LOCUS18929</name>
</gene>
<evidence type="ECO:0000313" key="2">
    <source>
        <dbReference type="Proteomes" id="UP000601435"/>
    </source>
</evidence>
<evidence type="ECO:0000313" key="1">
    <source>
        <dbReference type="EMBL" id="CAE7663963.1"/>
    </source>
</evidence>
<dbReference type="Gene3D" id="3.40.50.300">
    <property type="entry name" value="P-loop containing nucleotide triphosphate hydrolases"/>
    <property type="match status" value="1"/>
</dbReference>
<feature type="non-terminal residue" evidence="1">
    <location>
        <position position="168"/>
    </location>
</feature>
<comment type="caution">
    <text evidence="1">The sequence shown here is derived from an EMBL/GenBank/DDBJ whole genome shotgun (WGS) entry which is preliminary data.</text>
</comment>
<dbReference type="AlphaFoldDB" id="A0A812WBB1"/>
<dbReference type="OrthoDB" id="427009at2759"/>
<organism evidence="1 2">
    <name type="scientific">Symbiodinium necroappetens</name>
    <dbReference type="NCBI Taxonomy" id="1628268"/>
    <lineage>
        <taxon>Eukaryota</taxon>
        <taxon>Sar</taxon>
        <taxon>Alveolata</taxon>
        <taxon>Dinophyceae</taxon>
        <taxon>Suessiales</taxon>
        <taxon>Symbiodiniaceae</taxon>
        <taxon>Symbiodinium</taxon>
    </lineage>
</organism>
<dbReference type="EMBL" id="CAJNJA010032125">
    <property type="protein sequence ID" value="CAE7663963.1"/>
    <property type="molecule type" value="Genomic_DNA"/>
</dbReference>
<name>A0A812WBB1_9DINO</name>
<dbReference type="InterPro" id="IPR027417">
    <property type="entry name" value="P-loop_NTPase"/>
</dbReference>
<feature type="non-terminal residue" evidence="1">
    <location>
        <position position="1"/>
    </location>
</feature>
<reference evidence="1" key="1">
    <citation type="submission" date="2021-02" db="EMBL/GenBank/DDBJ databases">
        <authorList>
            <person name="Dougan E. K."/>
            <person name="Rhodes N."/>
            <person name="Thang M."/>
            <person name="Chan C."/>
        </authorList>
    </citation>
    <scope>NUCLEOTIDE SEQUENCE</scope>
</reference>
<keyword evidence="2" id="KW-1185">Reference proteome</keyword>
<proteinExistence type="predicted"/>
<accession>A0A812WBB1</accession>
<protein>
    <submittedName>
        <fullName evidence="1">Uncharacterized protein</fullName>
    </submittedName>
</protein>
<sequence length="168" mass="18225">ALEHGKDASLVSAAEALVEVSILSPSNSSSAAPRSFATSPSTSSEAPEFFEFLSATTRAPELRKAVAETGTTPKASRTPAGKADTIAVMLAMQRSGTNFLAVELSRHPCIDLQHELFNDLKKAGFPWSLKLRQKVLKRFLFLDFDASAIAHFPENTQDILSRSLESFK</sequence>